<evidence type="ECO:0000256" key="6">
    <source>
        <dbReference type="ARBA" id="ARBA00023033"/>
    </source>
</evidence>
<evidence type="ECO:0000256" key="4">
    <source>
        <dbReference type="ARBA" id="ARBA00022723"/>
    </source>
</evidence>
<dbReference type="InterPro" id="IPR002403">
    <property type="entry name" value="Cyt_P450_E_grp-IV"/>
</dbReference>
<dbReference type="CDD" id="cd00302">
    <property type="entry name" value="cytochrome_P450"/>
    <property type="match status" value="1"/>
</dbReference>
<dbReference type="Proteomes" id="UP001283341">
    <property type="component" value="Unassembled WGS sequence"/>
</dbReference>
<evidence type="ECO:0000313" key="8">
    <source>
        <dbReference type="EMBL" id="KAK3326234.1"/>
    </source>
</evidence>
<keyword evidence="4" id="KW-0479">Metal-binding</keyword>
<dbReference type="InterPro" id="IPR036396">
    <property type="entry name" value="Cyt_P450_sf"/>
</dbReference>
<keyword evidence="3" id="KW-0349">Heme</keyword>
<organism evidence="8 9">
    <name type="scientific">Apodospora peruviana</name>
    <dbReference type="NCBI Taxonomy" id="516989"/>
    <lineage>
        <taxon>Eukaryota</taxon>
        <taxon>Fungi</taxon>
        <taxon>Dikarya</taxon>
        <taxon>Ascomycota</taxon>
        <taxon>Pezizomycotina</taxon>
        <taxon>Sordariomycetes</taxon>
        <taxon>Sordariomycetidae</taxon>
        <taxon>Sordariales</taxon>
        <taxon>Lasiosphaeriaceae</taxon>
        <taxon>Apodospora</taxon>
    </lineage>
</organism>
<sequence>MEALKGLRTEHITNYQAWPAAVWILLLTTAVSLLALVFWRPSFPKNAPKFSKADDWPLVGALRFFSDRRNFLLYGTNQSQSGSFSFYLGKYRIVAVSGPEGRKAFFDSKELSMPEGYATLYAAAPSNDKAIKVTEEETFHKWFGRTINALLRKETLAKNLVPLVDDSRKALDRTLARAGSGGLFDPFEDIYRIVYQLTMRTVGATEFAESPKMLEKTLHWFEVIESSTSATRIIFPWLPTPGYIRQMIYGARIYTTLNRVMNERKKTGRRVEDSLQFLMDSGANVVRILTFIMSSLFAGQLNSGINAAWMLIYLAADPYWYRQLRDEVDGVVKKHRKSPEQSGTDVLAGLTMADWESDFPLIDLALRETIRLQMVGAAFRKNISGKDYSIGKTGEVVPEDSYVTYPVDDVHFNPEIYPEPAKWDPGRYLPDRAEDKKAPWTYMGLGFGQAYLLYVISLTI</sequence>
<dbReference type="GO" id="GO:0005506">
    <property type="term" value="F:iron ion binding"/>
    <property type="evidence" value="ECO:0007669"/>
    <property type="project" value="InterPro"/>
</dbReference>
<dbReference type="SUPFAM" id="SSF48264">
    <property type="entry name" value="Cytochrome P450"/>
    <property type="match status" value="1"/>
</dbReference>
<keyword evidence="7" id="KW-0472">Membrane</keyword>
<evidence type="ECO:0000256" key="1">
    <source>
        <dbReference type="ARBA" id="ARBA00001971"/>
    </source>
</evidence>
<keyword evidence="6" id="KW-0560">Oxidoreductase</keyword>
<dbReference type="GO" id="GO:0004497">
    <property type="term" value="F:monooxygenase activity"/>
    <property type="evidence" value="ECO:0007669"/>
    <property type="project" value="UniProtKB-KW"/>
</dbReference>
<evidence type="ECO:0000256" key="5">
    <source>
        <dbReference type="ARBA" id="ARBA00023004"/>
    </source>
</evidence>
<comment type="similarity">
    <text evidence="2">Belongs to the cytochrome P450 family.</text>
</comment>
<reference evidence="8" key="1">
    <citation type="journal article" date="2023" name="Mol. Phylogenet. Evol.">
        <title>Genome-scale phylogeny and comparative genomics of the fungal order Sordariales.</title>
        <authorList>
            <person name="Hensen N."/>
            <person name="Bonometti L."/>
            <person name="Westerberg I."/>
            <person name="Brannstrom I.O."/>
            <person name="Guillou S."/>
            <person name="Cros-Aarteil S."/>
            <person name="Calhoun S."/>
            <person name="Haridas S."/>
            <person name="Kuo A."/>
            <person name="Mondo S."/>
            <person name="Pangilinan J."/>
            <person name="Riley R."/>
            <person name="LaButti K."/>
            <person name="Andreopoulos B."/>
            <person name="Lipzen A."/>
            <person name="Chen C."/>
            <person name="Yan M."/>
            <person name="Daum C."/>
            <person name="Ng V."/>
            <person name="Clum A."/>
            <person name="Steindorff A."/>
            <person name="Ohm R.A."/>
            <person name="Martin F."/>
            <person name="Silar P."/>
            <person name="Natvig D.O."/>
            <person name="Lalanne C."/>
            <person name="Gautier V."/>
            <person name="Ament-Velasquez S.L."/>
            <person name="Kruys A."/>
            <person name="Hutchinson M.I."/>
            <person name="Powell A.J."/>
            <person name="Barry K."/>
            <person name="Miller A.N."/>
            <person name="Grigoriev I.V."/>
            <person name="Debuchy R."/>
            <person name="Gladieux P."/>
            <person name="Hiltunen Thoren M."/>
            <person name="Johannesson H."/>
        </authorList>
    </citation>
    <scope>NUCLEOTIDE SEQUENCE</scope>
    <source>
        <strain evidence="8">CBS 118394</strain>
    </source>
</reference>
<proteinExistence type="inferred from homology"/>
<dbReference type="PANTHER" id="PTHR24304:SF2">
    <property type="entry name" value="24-HYDROXYCHOLESTEROL 7-ALPHA-HYDROXYLASE"/>
    <property type="match status" value="1"/>
</dbReference>
<evidence type="ECO:0000256" key="2">
    <source>
        <dbReference type="ARBA" id="ARBA00010617"/>
    </source>
</evidence>
<evidence type="ECO:0000256" key="3">
    <source>
        <dbReference type="ARBA" id="ARBA00022617"/>
    </source>
</evidence>
<dbReference type="InterPro" id="IPR050529">
    <property type="entry name" value="CYP450_sterol_14alpha_dmase"/>
</dbReference>
<reference evidence="8" key="2">
    <citation type="submission" date="2023-06" db="EMBL/GenBank/DDBJ databases">
        <authorList>
            <consortium name="Lawrence Berkeley National Laboratory"/>
            <person name="Haridas S."/>
            <person name="Hensen N."/>
            <person name="Bonometti L."/>
            <person name="Westerberg I."/>
            <person name="Brannstrom I.O."/>
            <person name="Guillou S."/>
            <person name="Cros-Aarteil S."/>
            <person name="Calhoun S."/>
            <person name="Kuo A."/>
            <person name="Mondo S."/>
            <person name="Pangilinan J."/>
            <person name="Riley R."/>
            <person name="Labutti K."/>
            <person name="Andreopoulos B."/>
            <person name="Lipzen A."/>
            <person name="Chen C."/>
            <person name="Yanf M."/>
            <person name="Daum C."/>
            <person name="Ng V."/>
            <person name="Clum A."/>
            <person name="Steindorff A."/>
            <person name="Ohm R."/>
            <person name="Martin F."/>
            <person name="Silar P."/>
            <person name="Natvig D."/>
            <person name="Lalanne C."/>
            <person name="Gautier V."/>
            <person name="Ament-Velasquez S.L."/>
            <person name="Kruys A."/>
            <person name="Hutchinson M.I."/>
            <person name="Powell A.J."/>
            <person name="Barry K."/>
            <person name="Miller A.N."/>
            <person name="Grigoriev I.V."/>
            <person name="Debuchy R."/>
            <person name="Gladieux P."/>
            <person name="Thoren M.H."/>
            <person name="Johannesson H."/>
        </authorList>
    </citation>
    <scope>NUCLEOTIDE SEQUENCE</scope>
    <source>
        <strain evidence="8">CBS 118394</strain>
    </source>
</reference>
<gene>
    <name evidence="8" type="ORF">B0H66DRAFT_472658</name>
</gene>
<dbReference type="AlphaFoldDB" id="A0AAE0IJN4"/>
<evidence type="ECO:0000256" key="7">
    <source>
        <dbReference type="SAM" id="Phobius"/>
    </source>
</evidence>
<dbReference type="PANTHER" id="PTHR24304">
    <property type="entry name" value="CYTOCHROME P450 FAMILY 7"/>
    <property type="match status" value="1"/>
</dbReference>
<evidence type="ECO:0000313" key="9">
    <source>
        <dbReference type="Proteomes" id="UP001283341"/>
    </source>
</evidence>
<keyword evidence="7" id="KW-0812">Transmembrane</keyword>
<keyword evidence="7" id="KW-1133">Transmembrane helix</keyword>
<dbReference type="EMBL" id="JAUEDM010000002">
    <property type="protein sequence ID" value="KAK3326234.1"/>
    <property type="molecule type" value="Genomic_DNA"/>
</dbReference>
<keyword evidence="5" id="KW-0408">Iron</keyword>
<dbReference type="GO" id="GO:0016705">
    <property type="term" value="F:oxidoreductase activity, acting on paired donors, with incorporation or reduction of molecular oxygen"/>
    <property type="evidence" value="ECO:0007669"/>
    <property type="project" value="InterPro"/>
</dbReference>
<accession>A0AAE0IJN4</accession>
<dbReference type="Gene3D" id="1.10.630.10">
    <property type="entry name" value="Cytochrome P450"/>
    <property type="match status" value="1"/>
</dbReference>
<feature type="transmembrane region" description="Helical" evidence="7">
    <location>
        <begin position="20"/>
        <end position="39"/>
    </location>
</feature>
<comment type="cofactor">
    <cofactor evidence="1">
        <name>heme</name>
        <dbReference type="ChEBI" id="CHEBI:30413"/>
    </cofactor>
</comment>
<dbReference type="PRINTS" id="PR00465">
    <property type="entry name" value="EP450IV"/>
</dbReference>
<name>A0AAE0IJN4_9PEZI</name>
<keyword evidence="9" id="KW-1185">Reference proteome</keyword>
<comment type="caution">
    <text evidence="8">The sequence shown here is derived from an EMBL/GenBank/DDBJ whole genome shotgun (WGS) entry which is preliminary data.</text>
</comment>
<dbReference type="Pfam" id="PF00067">
    <property type="entry name" value="p450"/>
    <property type="match status" value="1"/>
</dbReference>
<keyword evidence="6" id="KW-0503">Monooxygenase</keyword>
<dbReference type="InterPro" id="IPR001128">
    <property type="entry name" value="Cyt_P450"/>
</dbReference>
<dbReference type="GO" id="GO:0020037">
    <property type="term" value="F:heme binding"/>
    <property type="evidence" value="ECO:0007669"/>
    <property type="project" value="InterPro"/>
</dbReference>
<protein>
    <submittedName>
        <fullName evidence="8">Cytochrome P450 6A1</fullName>
    </submittedName>
</protein>